<reference evidence="1" key="1">
    <citation type="submission" date="2021-01" db="EMBL/GenBank/DDBJ databases">
        <authorList>
            <person name="Corre E."/>
            <person name="Pelletier E."/>
            <person name="Niang G."/>
            <person name="Scheremetjew M."/>
            <person name="Finn R."/>
            <person name="Kale V."/>
            <person name="Holt S."/>
            <person name="Cochrane G."/>
            <person name="Meng A."/>
            <person name="Brown T."/>
            <person name="Cohen L."/>
        </authorList>
    </citation>
    <scope>NUCLEOTIDE SEQUENCE</scope>
    <source>
        <strain evidence="1">CCMP1795</strain>
    </source>
</reference>
<dbReference type="AlphaFoldDB" id="A0A7S3XHC6"/>
<accession>A0A7S3XHC6</accession>
<gene>
    <name evidence="1" type="ORF">OMAR00292_LOCUS5229</name>
</gene>
<name>A0A7S3XHC6_OXYMA</name>
<organism evidence="1">
    <name type="scientific">Oxyrrhis marina</name>
    <name type="common">Dinoflagellate</name>
    <dbReference type="NCBI Taxonomy" id="2969"/>
    <lineage>
        <taxon>Eukaryota</taxon>
        <taxon>Sar</taxon>
        <taxon>Alveolata</taxon>
        <taxon>Dinophyceae</taxon>
        <taxon>Oxyrrhinales</taxon>
        <taxon>Oxyrrhinaceae</taxon>
        <taxon>Oxyrrhis</taxon>
    </lineage>
</organism>
<evidence type="ECO:0008006" key="2">
    <source>
        <dbReference type="Google" id="ProtNLM"/>
    </source>
</evidence>
<sequence>MKRDKWRLGIWIFVTGGLVSLSWVAPTVWCLILLTASAGASLALWAELRGERLLCIDGVGVEVQGRFFHKDAVQSVLLNEAIRTCDIVHYVLLRTNCGIVVPFRDRPPCLCQLRRIRQVLREACLLTHAVPEEEQELSK</sequence>
<proteinExistence type="predicted"/>
<protein>
    <recommendedName>
        <fullName evidence="2">GPI-GlcNAc transferase complex PIG-H component conserved domain-containing protein</fullName>
    </recommendedName>
</protein>
<dbReference type="EMBL" id="HBIT01010094">
    <property type="protein sequence ID" value="CAE0619492.1"/>
    <property type="molecule type" value="Transcribed_RNA"/>
</dbReference>
<evidence type="ECO:0000313" key="1">
    <source>
        <dbReference type="EMBL" id="CAE0619492.1"/>
    </source>
</evidence>